<protein>
    <submittedName>
        <fullName evidence="2">Hypothetical telomeric SfiI 20 protein 3</fullName>
    </submittedName>
</protein>
<evidence type="ECO:0000313" key="3">
    <source>
        <dbReference type="Proteomes" id="UP000218965"/>
    </source>
</evidence>
<feature type="compositionally biased region" description="Acidic residues" evidence="1">
    <location>
        <begin position="55"/>
        <end position="66"/>
    </location>
</feature>
<reference evidence="3" key="1">
    <citation type="submission" date="2015-12" db="EMBL/GenBank/DDBJ databases">
        <authorList>
            <person name="Shamseldin A."/>
            <person name="Moawad H."/>
            <person name="Abd El-Rahim W.M."/>
            <person name="Sadowsky M.J."/>
        </authorList>
    </citation>
    <scope>NUCLEOTIDE SEQUENCE [LARGE SCALE GENOMIC DNA]</scope>
    <source>
        <strain evidence="3">JAM AC0309</strain>
    </source>
</reference>
<evidence type="ECO:0000313" key="2">
    <source>
        <dbReference type="EMBL" id="BAU32713.1"/>
    </source>
</evidence>
<feature type="compositionally biased region" description="Low complexity" evidence="1">
    <location>
        <begin position="67"/>
        <end position="88"/>
    </location>
</feature>
<sequence length="229" mass="23175">MGGMTGVRGMHVAAAIITVALIAGCAADEPGAAPEPSASIPPSASPSAAPSASPEPDDADGPDEPDATASPTPSRTASPSPSPTATPTALTGIRLQIACDRLLTPQDVYDYNPNIGADPGYRVRAGSGPARAVELSGTACGWLNQTSTQTYSIGVARFDSANLQRVKSAAASAGGTTRGLGMEGYYRTEAGLGVVEAFTGSYWITAESSAFLEPADVAPLLEAIRRNLP</sequence>
<dbReference type="Proteomes" id="UP000218965">
    <property type="component" value="Chromosome"/>
</dbReference>
<proteinExistence type="predicted"/>
<accession>A0A0U5BA99</accession>
<feature type="region of interest" description="Disordered" evidence="1">
    <location>
        <begin position="28"/>
        <end position="88"/>
    </location>
</feature>
<dbReference type="KEGG" id="malk:MalAC0309_1865"/>
<gene>
    <name evidence="2" type="ORF">MalAC0309_1865</name>
</gene>
<name>A0A0U5BA99_9MICO</name>
<organism evidence="2 3">
    <name type="scientific">Microcella alkaliphila</name>
    <dbReference type="NCBI Taxonomy" id="279828"/>
    <lineage>
        <taxon>Bacteria</taxon>
        <taxon>Bacillati</taxon>
        <taxon>Actinomycetota</taxon>
        <taxon>Actinomycetes</taxon>
        <taxon>Micrococcales</taxon>
        <taxon>Microbacteriaceae</taxon>
        <taxon>Microcella</taxon>
    </lineage>
</organism>
<evidence type="ECO:0000256" key="1">
    <source>
        <dbReference type="SAM" id="MobiDB-lite"/>
    </source>
</evidence>
<dbReference type="EMBL" id="AP017315">
    <property type="protein sequence ID" value="BAU32713.1"/>
    <property type="molecule type" value="Genomic_DNA"/>
</dbReference>
<dbReference type="AlphaFoldDB" id="A0A0U5BA99"/>
<feature type="compositionally biased region" description="Low complexity" evidence="1">
    <location>
        <begin position="28"/>
        <end position="54"/>
    </location>
</feature>
<reference evidence="2 3" key="2">
    <citation type="submission" date="2016-01" db="EMBL/GenBank/DDBJ databases">
        <title>Microcella alkaliphila JAM AC0309 whole genome shotgun sequence.</title>
        <authorList>
            <person name="Kurata A."/>
            <person name="Hirose Y."/>
            <person name="Kishimoto N."/>
            <person name="Kobayashi T."/>
        </authorList>
    </citation>
    <scope>NUCLEOTIDE SEQUENCE [LARGE SCALE GENOMIC DNA]</scope>
    <source>
        <strain evidence="2 3">JAM AC0309</strain>
    </source>
</reference>